<gene>
    <name evidence="1" type="ORF">ENX03_01275</name>
</gene>
<accession>A0A7C3QY87</accession>
<protein>
    <submittedName>
        <fullName evidence="1">Uncharacterized protein</fullName>
    </submittedName>
</protein>
<name>A0A7C3QY87_9BACT</name>
<dbReference type="Gene3D" id="2.60.40.10">
    <property type="entry name" value="Immunoglobulins"/>
    <property type="match status" value="1"/>
</dbReference>
<proteinExistence type="predicted"/>
<organism evidence="1">
    <name type="scientific">Leptospirillum ferriphilum</name>
    <dbReference type="NCBI Taxonomy" id="178606"/>
    <lineage>
        <taxon>Bacteria</taxon>
        <taxon>Pseudomonadati</taxon>
        <taxon>Nitrospirota</taxon>
        <taxon>Nitrospiria</taxon>
        <taxon>Nitrospirales</taxon>
        <taxon>Nitrospiraceae</taxon>
        <taxon>Leptospirillum</taxon>
    </lineage>
</organism>
<sequence length="518" mass="53290">MFVQYFSSVRRLFWHLFPTTFLFFCGCQGDSLNFPPAGQANTSSITGVAFDGPVLQGSVILEAYPPGSGAIASGTTGAKGDFSFTAPLLDSQGLYVVTVTSGKTLDLATGITLTFSQGDQLDAIATGAELSQGGISITPFTTLEAALTEHYISQGMSSADAIRQSADLWTGYLGFDPLTTAVADPTQGPSQANTAGLYGIALAGLSQMAFGIGQSQSLSPGTANTLGLLSLLESDLSDGILNGLPQGSTTPLSYYGYTLTSDTLRKNLAAGILEFLWNSLNKSGLTPLTVDGFANSLALNTSALFSETPGAVAPDPGAPSVLVVTPVAGQFYKGTITIMASASDDLGIGSFVTSSPNLPLPGGSIDQNPLTTSYNTGTVADGSYDLLFTATDYAGHITSKDVQFSVDNTPPTISGLSPSNGQNILFCQGTTASVTVTGTLTDTGSGPNSINVNESSPNSTTLTSTFTLSTSNPTEGSFQFTFSAPASGCKAVPYTFSLTGYDNLFNSSTISYSLTVQN</sequence>
<comment type="caution">
    <text evidence="1">The sequence shown here is derived from an EMBL/GenBank/DDBJ whole genome shotgun (WGS) entry which is preliminary data.</text>
</comment>
<evidence type="ECO:0000313" key="1">
    <source>
        <dbReference type="EMBL" id="HFT92574.1"/>
    </source>
</evidence>
<dbReference type="InterPro" id="IPR013783">
    <property type="entry name" value="Ig-like_fold"/>
</dbReference>
<dbReference type="AlphaFoldDB" id="A0A7C3QY87"/>
<dbReference type="EMBL" id="DTMM01000021">
    <property type="protein sequence ID" value="HFT92574.1"/>
    <property type="molecule type" value="Genomic_DNA"/>
</dbReference>
<reference evidence="1" key="1">
    <citation type="journal article" date="2020" name="mSystems">
        <title>Genome- and Community-Level Interaction Insights into Carbon Utilization and Element Cycling Functions of Hydrothermarchaeota in Hydrothermal Sediment.</title>
        <authorList>
            <person name="Zhou Z."/>
            <person name="Liu Y."/>
            <person name="Xu W."/>
            <person name="Pan J."/>
            <person name="Luo Z.H."/>
            <person name="Li M."/>
        </authorList>
    </citation>
    <scope>NUCLEOTIDE SEQUENCE [LARGE SCALE GENOMIC DNA]</scope>
    <source>
        <strain evidence="1">SpSt-902</strain>
    </source>
</reference>